<comment type="similarity">
    <text evidence="2">Belongs to the membrane fusion protein (MFP) (TC 8.A.1) family.</text>
</comment>
<evidence type="ECO:0000256" key="6">
    <source>
        <dbReference type="ARBA" id="ARBA00023136"/>
    </source>
</evidence>
<dbReference type="PRINTS" id="PR01490">
    <property type="entry name" value="RTXTOXIND"/>
</dbReference>
<evidence type="ECO:0000313" key="10">
    <source>
        <dbReference type="EMBL" id="RKS66617.1"/>
    </source>
</evidence>
<dbReference type="InterPro" id="IPR058625">
    <property type="entry name" value="MdtA-like_BSH"/>
</dbReference>
<keyword evidence="11" id="KW-1185">Reference proteome</keyword>
<keyword evidence="7" id="KW-0175">Coiled coil</keyword>
<keyword evidence="4 8" id="KW-0812">Transmembrane</keyword>
<comment type="caution">
    <text evidence="10">The sequence shown here is derived from an EMBL/GenBank/DDBJ whole genome shotgun (WGS) entry which is preliminary data.</text>
</comment>
<keyword evidence="3" id="KW-0813">Transport</keyword>
<evidence type="ECO:0000256" key="4">
    <source>
        <dbReference type="ARBA" id="ARBA00022692"/>
    </source>
</evidence>
<keyword evidence="6 8" id="KW-0472">Membrane</keyword>
<dbReference type="EMBL" id="RBLJ01000001">
    <property type="protein sequence ID" value="RKS66617.1"/>
    <property type="molecule type" value="Genomic_DNA"/>
</dbReference>
<comment type="subcellular location">
    <subcellularLocation>
        <location evidence="1">Membrane</location>
        <topology evidence="1">Single-pass membrane protein</topology>
    </subcellularLocation>
</comment>
<feature type="coiled-coil region" evidence="7">
    <location>
        <begin position="231"/>
        <end position="258"/>
    </location>
</feature>
<evidence type="ECO:0000256" key="1">
    <source>
        <dbReference type="ARBA" id="ARBA00004167"/>
    </source>
</evidence>
<dbReference type="InterPro" id="IPR050739">
    <property type="entry name" value="MFP"/>
</dbReference>
<evidence type="ECO:0000256" key="8">
    <source>
        <dbReference type="SAM" id="Phobius"/>
    </source>
</evidence>
<sequence length="428" mass="49156">MWDLFRKEAVEYQRVKWVGKALLISGIPTWIISVLSTLFVLILLTLLVFGNYIRRINVYGEITTQPRSVNIFAPQQGFISQRFINVGEVVEKGQRLYQIDVSQVTESGKVSANTRHALESQLAQVDNIIQKLRDNKRTTLDNIRMQKQQYEAAHQQSKRVLDNVRQGVEFAKNNMQSYKDYQQRGLITKDQLSSQTYSYYQQQSLFQNLYSQHIKDSLQITNLDSEIVTRAADFDNQLSQYELQRNNLQGQLAEVNANGTLIINAPTNGRIESLSVTLGQMVNMGDSLAQLTPNINATYYLVLWLPNSSIPYVSVGDVINIRYDAFPFEKFGQFSGRIENITYAPASIQEMATYSSPPVYQSNAQTESYYKVMVALDKSRFSYQGKELQLTNGMRTQSTLFLEKRPLYQWMFSSFYDMKKSLMGPVHD</sequence>
<proteinExistence type="inferred from homology"/>
<evidence type="ECO:0000256" key="5">
    <source>
        <dbReference type="ARBA" id="ARBA00022989"/>
    </source>
</evidence>
<feature type="domain" description="Multidrug resistance protein MdtA-like barrel-sandwich hybrid" evidence="9">
    <location>
        <begin position="69"/>
        <end position="291"/>
    </location>
</feature>
<keyword evidence="5 8" id="KW-1133">Transmembrane helix</keyword>
<reference evidence="10 11" key="1">
    <citation type="submission" date="2018-10" db="EMBL/GenBank/DDBJ databases">
        <title>Genomic Encyclopedia of Archaeal and Bacterial Type Strains, Phase II (KMG-II): from individual species to whole genera.</title>
        <authorList>
            <person name="Goeker M."/>
        </authorList>
    </citation>
    <scope>NUCLEOTIDE SEQUENCE [LARGE SCALE GENOMIC DNA]</scope>
    <source>
        <strain evidence="10 11">DSM 15149</strain>
    </source>
</reference>
<dbReference type="Gene3D" id="2.40.30.170">
    <property type="match status" value="1"/>
</dbReference>
<evidence type="ECO:0000256" key="2">
    <source>
        <dbReference type="ARBA" id="ARBA00009477"/>
    </source>
</evidence>
<dbReference type="Pfam" id="PF25917">
    <property type="entry name" value="BSH_RND"/>
    <property type="match status" value="1"/>
</dbReference>
<name>A0ABX9ST01_9GAMM</name>
<evidence type="ECO:0000256" key="3">
    <source>
        <dbReference type="ARBA" id="ARBA00022448"/>
    </source>
</evidence>
<dbReference type="PROSITE" id="PS00543">
    <property type="entry name" value="HLYD_FAMILY"/>
    <property type="match status" value="1"/>
</dbReference>
<feature type="coiled-coil region" evidence="7">
    <location>
        <begin position="115"/>
        <end position="160"/>
    </location>
</feature>
<feature type="transmembrane region" description="Helical" evidence="8">
    <location>
        <begin position="21"/>
        <end position="49"/>
    </location>
</feature>
<dbReference type="PANTHER" id="PTHR30386">
    <property type="entry name" value="MEMBRANE FUSION SUBUNIT OF EMRAB-TOLC MULTIDRUG EFFLUX PUMP"/>
    <property type="match status" value="1"/>
</dbReference>
<evidence type="ECO:0000256" key="7">
    <source>
        <dbReference type="SAM" id="Coils"/>
    </source>
</evidence>
<evidence type="ECO:0000259" key="9">
    <source>
        <dbReference type="Pfam" id="PF25917"/>
    </source>
</evidence>
<dbReference type="RefSeq" id="WP_015833488.1">
    <property type="nucleotide sequence ID" value="NC_012962.1"/>
</dbReference>
<protein>
    <submittedName>
        <fullName evidence="10">Membrane fusion protein</fullName>
    </submittedName>
</protein>
<gene>
    <name evidence="10" type="ORF">BDD30_0945</name>
</gene>
<dbReference type="InterPro" id="IPR006144">
    <property type="entry name" value="Secretion_HlyD_CS"/>
</dbReference>
<dbReference type="Proteomes" id="UP000280955">
    <property type="component" value="Unassembled WGS sequence"/>
</dbReference>
<dbReference type="PANTHER" id="PTHR30386:SF28">
    <property type="entry name" value="EXPORTED PROTEIN"/>
    <property type="match status" value="1"/>
</dbReference>
<dbReference type="Gene3D" id="2.40.50.100">
    <property type="match status" value="1"/>
</dbReference>
<accession>A0ABX9ST01</accession>
<organism evidence="10 11">
    <name type="scientific">Photorhabdus asymbiotica</name>
    <dbReference type="NCBI Taxonomy" id="291112"/>
    <lineage>
        <taxon>Bacteria</taxon>
        <taxon>Pseudomonadati</taxon>
        <taxon>Pseudomonadota</taxon>
        <taxon>Gammaproteobacteria</taxon>
        <taxon>Enterobacterales</taxon>
        <taxon>Morganellaceae</taxon>
        <taxon>Photorhabdus</taxon>
    </lineage>
</organism>
<evidence type="ECO:0000313" key="11">
    <source>
        <dbReference type="Proteomes" id="UP000280955"/>
    </source>
</evidence>